<dbReference type="EMBL" id="VXIV02002492">
    <property type="protein sequence ID" value="KAF6025133.1"/>
    <property type="molecule type" value="Genomic_DNA"/>
</dbReference>
<evidence type="ECO:0000313" key="4">
    <source>
        <dbReference type="Proteomes" id="UP000593567"/>
    </source>
</evidence>
<feature type="domain" description="C2" evidence="2">
    <location>
        <begin position="81"/>
        <end position="204"/>
    </location>
</feature>
<dbReference type="PROSITE" id="PS50004">
    <property type="entry name" value="C2"/>
    <property type="match status" value="2"/>
</dbReference>
<dbReference type="GO" id="GO:0070382">
    <property type="term" value="C:exocytic vesicle"/>
    <property type="evidence" value="ECO:0007669"/>
    <property type="project" value="TreeGrafter"/>
</dbReference>
<dbReference type="GO" id="GO:0001786">
    <property type="term" value="F:phosphatidylserine binding"/>
    <property type="evidence" value="ECO:0007669"/>
    <property type="project" value="TreeGrafter"/>
</dbReference>
<evidence type="ECO:0000256" key="1">
    <source>
        <dbReference type="SAM" id="MobiDB-lite"/>
    </source>
</evidence>
<reference evidence="3" key="1">
    <citation type="submission" date="2020-06" db="EMBL/GenBank/DDBJ databases">
        <title>Draft genome of Bugula neritina, a colonial animal packing powerful symbionts and potential medicines.</title>
        <authorList>
            <person name="Rayko M."/>
        </authorList>
    </citation>
    <scope>NUCLEOTIDE SEQUENCE [LARGE SCALE GENOMIC DNA]</scope>
    <source>
        <strain evidence="3">Kwan_BN1</strain>
    </source>
</reference>
<dbReference type="PANTHER" id="PTHR10024">
    <property type="entry name" value="SYNAPTOTAGMIN"/>
    <property type="match status" value="1"/>
</dbReference>
<organism evidence="3 4">
    <name type="scientific">Bugula neritina</name>
    <name type="common">Brown bryozoan</name>
    <name type="synonym">Sertularia neritina</name>
    <dbReference type="NCBI Taxonomy" id="10212"/>
    <lineage>
        <taxon>Eukaryota</taxon>
        <taxon>Metazoa</taxon>
        <taxon>Spiralia</taxon>
        <taxon>Lophotrochozoa</taxon>
        <taxon>Bryozoa</taxon>
        <taxon>Gymnolaemata</taxon>
        <taxon>Cheilostomatida</taxon>
        <taxon>Flustrina</taxon>
        <taxon>Buguloidea</taxon>
        <taxon>Bugulidae</taxon>
        <taxon>Bugula</taxon>
    </lineage>
</organism>
<evidence type="ECO:0000259" key="2">
    <source>
        <dbReference type="PROSITE" id="PS50004"/>
    </source>
</evidence>
<dbReference type="PANTHER" id="PTHR10024:SF203">
    <property type="entry name" value="C2 DOMAIN-CONTAINING PROTEIN"/>
    <property type="match status" value="1"/>
</dbReference>
<proteinExistence type="predicted"/>
<dbReference type="GO" id="GO:0000149">
    <property type="term" value="F:SNARE binding"/>
    <property type="evidence" value="ECO:0007669"/>
    <property type="project" value="TreeGrafter"/>
</dbReference>
<dbReference type="SUPFAM" id="SSF49562">
    <property type="entry name" value="C2 domain (Calcium/lipid-binding domain, CaLB)"/>
    <property type="match status" value="2"/>
</dbReference>
<dbReference type="OrthoDB" id="419768at2759"/>
<accession>A0A7J7JH61</accession>
<dbReference type="AlphaFoldDB" id="A0A7J7JH61"/>
<feature type="compositionally biased region" description="Polar residues" evidence="1">
    <location>
        <begin position="1"/>
        <end position="12"/>
    </location>
</feature>
<dbReference type="Pfam" id="PF00168">
    <property type="entry name" value="C2"/>
    <property type="match status" value="2"/>
</dbReference>
<dbReference type="GO" id="GO:0005544">
    <property type="term" value="F:calcium-dependent phospholipid binding"/>
    <property type="evidence" value="ECO:0007669"/>
    <property type="project" value="TreeGrafter"/>
</dbReference>
<dbReference type="SMART" id="SM00239">
    <property type="entry name" value="C2"/>
    <property type="match status" value="2"/>
</dbReference>
<feature type="domain" description="C2" evidence="2">
    <location>
        <begin position="214"/>
        <end position="330"/>
    </location>
</feature>
<dbReference type="GO" id="GO:0017156">
    <property type="term" value="P:calcium-ion regulated exocytosis"/>
    <property type="evidence" value="ECO:0007669"/>
    <property type="project" value="TreeGrafter"/>
</dbReference>
<evidence type="ECO:0000313" key="3">
    <source>
        <dbReference type="EMBL" id="KAF6025133.1"/>
    </source>
</evidence>
<sequence length="403" mass="45394">MGNWNSTESSQPVAPKVLSRKTSIKKSGKDLNFLAKVKRAEDARKEAIAARTHDSNKENQQLLKKIFKRLDPCVSKVDAEVRGEMQVSLKYDFNNSSLLVNVIKCRDLGRNSITGKTAEPFVTISLHPNEGETKRTSVSPNAQNPIFNEKFSFPLEELSLTDSLLVLKVVDHDLVNDEIEFLGEVIVNLRDINFLKTPVHTAWYTLQAETDLDITGELDVELNYSLPHTLSITIHQAANLKQTHPQRPPSAVVKVGLPGMEKVHVTEVKPDDANPSWSETFTYEVPQEELEMRYIVLTVIDQSSPDDALLGHVVIDLDNLDVEHGYRGSFPLADMSHTDRLRSRWFQTTQAQEFREALWAHSFFNYPNILFQNHTGRKVIQLTCDKAGGSQATLRLNNGIPTV</sequence>
<dbReference type="Proteomes" id="UP000593567">
    <property type="component" value="Unassembled WGS sequence"/>
</dbReference>
<gene>
    <name evidence="3" type="ORF">EB796_016563</name>
</gene>
<dbReference type="Gene3D" id="2.60.40.150">
    <property type="entry name" value="C2 domain"/>
    <property type="match status" value="2"/>
</dbReference>
<dbReference type="GO" id="GO:0005509">
    <property type="term" value="F:calcium ion binding"/>
    <property type="evidence" value="ECO:0007669"/>
    <property type="project" value="TreeGrafter"/>
</dbReference>
<dbReference type="GO" id="GO:0005886">
    <property type="term" value="C:plasma membrane"/>
    <property type="evidence" value="ECO:0007669"/>
    <property type="project" value="TreeGrafter"/>
</dbReference>
<dbReference type="InterPro" id="IPR000008">
    <property type="entry name" value="C2_dom"/>
</dbReference>
<protein>
    <recommendedName>
        <fullName evidence="2">C2 domain-containing protein</fullName>
    </recommendedName>
</protein>
<comment type="caution">
    <text evidence="3">The sequence shown here is derived from an EMBL/GenBank/DDBJ whole genome shotgun (WGS) entry which is preliminary data.</text>
</comment>
<dbReference type="GO" id="GO:0030276">
    <property type="term" value="F:clathrin binding"/>
    <property type="evidence" value="ECO:0007669"/>
    <property type="project" value="TreeGrafter"/>
</dbReference>
<name>A0A7J7JH61_BUGNE</name>
<dbReference type="InterPro" id="IPR035892">
    <property type="entry name" value="C2_domain_sf"/>
</dbReference>
<feature type="region of interest" description="Disordered" evidence="1">
    <location>
        <begin position="1"/>
        <end position="21"/>
    </location>
</feature>
<keyword evidence="4" id="KW-1185">Reference proteome</keyword>